<sequence length="273" mass="30553">MTAADQRSMEVKRARGGPKPERVPAQPPAWEREQWVDEGSLRDEAAAAAQRAAAAEPVRRRKDPELAPEVSEELQRVAPAGRTIRYQERLTSAADALDRGRYADARRMVQPVIRDLPDMAFGHEIAGLALYRLGQWRKAAAELEVARQLDKTTNHHAVLADCYRAMKRYRDVESLWVELRDASPAPALLSEGRIVAAGALSDQGDLAGALKLMAKGAEVPKKVRDHHLRQWYVVADLYDRSGDVIKARRFFSMVLEHDSEFADAADRLRSLGR</sequence>
<evidence type="ECO:0000256" key="1">
    <source>
        <dbReference type="SAM" id="MobiDB-lite"/>
    </source>
</evidence>
<dbReference type="SUPFAM" id="SSF48452">
    <property type="entry name" value="TPR-like"/>
    <property type="match status" value="1"/>
</dbReference>
<dbReference type="EMBL" id="CAFBMT010000016">
    <property type="protein sequence ID" value="CAB4945179.1"/>
    <property type="molecule type" value="Genomic_DNA"/>
</dbReference>
<dbReference type="EMBL" id="CAEZYF010000050">
    <property type="protein sequence ID" value="CAB4751582.1"/>
    <property type="molecule type" value="Genomic_DNA"/>
</dbReference>
<protein>
    <submittedName>
        <fullName evidence="3">Unannotated protein</fullName>
    </submittedName>
</protein>
<organism evidence="3">
    <name type="scientific">freshwater metagenome</name>
    <dbReference type="NCBI Taxonomy" id="449393"/>
    <lineage>
        <taxon>unclassified sequences</taxon>
        <taxon>metagenomes</taxon>
        <taxon>ecological metagenomes</taxon>
    </lineage>
</organism>
<feature type="region of interest" description="Disordered" evidence="1">
    <location>
        <begin position="1"/>
        <end position="70"/>
    </location>
</feature>
<evidence type="ECO:0000313" key="5">
    <source>
        <dbReference type="EMBL" id="CAB4945179.1"/>
    </source>
</evidence>
<evidence type="ECO:0000313" key="4">
    <source>
        <dbReference type="EMBL" id="CAB4853134.1"/>
    </source>
</evidence>
<dbReference type="EMBL" id="CAFBIY010000204">
    <property type="protein sequence ID" value="CAB4853134.1"/>
    <property type="molecule type" value="Genomic_DNA"/>
</dbReference>
<evidence type="ECO:0000313" key="3">
    <source>
        <dbReference type="EMBL" id="CAB4751582.1"/>
    </source>
</evidence>
<feature type="compositionally biased region" description="Basic and acidic residues" evidence="1">
    <location>
        <begin position="7"/>
        <end position="22"/>
    </location>
</feature>
<dbReference type="AlphaFoldDB" id="A0A6J6TVG3"/>
<dbReference type="EMBL" id="CAESGF010000017">
    <property type="protein sequence ID" value="CAB4364694.1"/>
    <property type="molecule type" value="Genomic_DNA"/>
</dbReference>
<feature type="compositionally biased region" description="Low complexity" evidence="1">
    <location>
        <begin position="46"/>
        <end position="55"/>
    </location>
</feature>
<dbReference type="InterPro" id="IPR011990">
    <property type="entry name" value="TPR-like_helical_dom_sf"/>
</dbReference>
<accession>A0A6J6TVG3</accession>
<evidence type="ECO:0000313" key="2">
    <source>
        <dbReference type="EMBL" id="CAB4364694.1"/>
    </source>
</evidence>
<gene>
    <name evidence="3" type="ORF">UFOPK2656_03572</name>
    <name evidence="4" type="ORF">UFOPK3267_02658</name>
    <name evidence="5" type="ORF">UFOPK3651_02465</name>
    <name evidence="2" type="ORF">UFOPK4189_02453</name>
</gene>
<reference evidence="3" key="1">
    <citation type="submission" date="2020-05" db="EMBL/GenBank/DDBJ databases">
        <authorList>
            <person name="Chiriac C."/>
            <person name="Salcher M."/>
            <person name="Ghai R."/>
            <person name="Kavagutti S V."/>
        </authorList>
    </citation>
    <scope>NUCLEOTIDE SEQUENCE</scope>
</reference>
<proteinExistence type="predicted"/>
<feature type="compositionally biased region" description="Basic and acidic residues" evidence="1">
    <location>
        <begin position="30"/>
        <end position="45"/>
    </location>
</feature>
<dbReference type="Gene3D" id="1.25.40.10">
    <property type="entry name" value="Tetratricopeptide repeat domain"/>
    <property type="match status" value="1"/>
</dbReference>
<name>A0A6J6TVG3_9ZZZZ</name>